<dbReference type="AlphaFoldDB" id="A0A2R5G826"/>
<comment type="caution">
    <text evidence="2">The sequence shown here is derived from an EMBL/GenBank/DDBJ whole genome shotgun (WGS) entry which is preliminary data.</text>
</comment>
<organism evidence="2 3">
    <name type="scientific">Hondaea fermentalgiana</name>
    <dbReference type="NCBI Taxonomy" id="2315210"/>
    <lineage>
        <taxon>Eukaryota</taxon>
        <taxon>Sar</taxon>
        <taxon>Stramenopiles</taxon>
        <taxon>Bigyra</taxon>
        <taxon>Labyrinthulomycetes</taxon>
        <taxon>Thraustochytrida</taxon>
        <taxon>Thraustochytriidae</taxon>
        <taxon>Hondaea</taxon>
    </lineage>
</organism>
<feature type="region of interest" description="Disordered" evidence="1">
    <location>
        <begin position="1"/>
        <end position="73"/>
    </location>
</feature>
<accession>A0A2R5G826</accession>
<dbReference type="EMBL" id="BEYU01000005">
    <property type="protein sequence ID" value="GBG24191.1"/>
    <property type="molecule type" value="Genomic_DNA"/>
</dbReference>
<evidence type="ECO:0000313" key="3">
    <source>
        <dbReference type="Proteomes" id="UP000241890"/>
    </source>
</evidence>
<reference evidence="2 3" key="1">
    <citation type="submission" date="2017-12" db="EMBL/GenBank/DDBJ databases">
        <title>Sequencing, de novo assembly and annotation of complete genome of a new Thraustochytrid species, strain FCC1311.</title>
        <authorList>
            <person name="Sedici K."/>
            <person name="Godart F."/>
            <person name="Aiese Cigliano R."/>
            <person name="Sanseverino W."/>
            <person name="Barakat M."/>
            <person name="Ortet P."/>
            <person name="Marechal E."/>
            <person name="Cagnac O."/>
            <person name="Amato A."/>
        </authorList>
    </citation>
    <scope>NUCLEOTIDE SEQUENCE [LARGE SCALE GENOMIC DNA]</scope>
</reference>
<name>A0A2R5G826_9STRA</name>
<evidence type="ECO:0000256" key="1">
    <source>
        <dbReference type="SAM" id="MobiDB-lite"/>
    </source>
</evidence>
<protein>
    <submittedName>
        <fullName evidence="2">Uncharacterized protein</fullName>
    </submittedName>
</protein>
<dbReference type="OrthoDB" id="626167at2759"/>
<dbReference type="InParanoid" id="A0A2R5G826"/>
<evidence type="ECO:0000313" key="2">
    <source>
        <dbReference type="EMBL" id="GBG24191.1"/>
    </source>
</evidence>
<dbReference type="Proteomes" id="UP000241890">
    <property type="component" value="Unassembled WGS sequence"/>
</dbReference>
<sequence>MLASCELDVSTSSHAARGRALEGRDGDRDAEENAEDEVRAALEDVETEADEDEDDDEESPPSSPADAAPGPQEEEPVNLMISWCLCGRCGGTAEAYWTLAAVAAGGMAPEAWKLGELWATAGDYEGLERHRISRSAKDPTSPDLAFLTLASTETKSSSSSSSYYYYYFYFYFMMEKATPISGKIFGQAVEANVDGGYVIPNKEFNQSVQARRLQMARDAIDEPRNGGGDPRKFAKILHCTALSIGEESLDERHPNVASTLNIIA</sequence>
<proteinExistence type="predicted"/>
<gene>
    <name evidence="2" type="ORF">FCC1311_004092</name>
</gene>
<keyword evidence="3" id="KW-1185">Reference proteome</keyword>
<feature type="compositionally biased region" description="Acidic residues" evidence="1">
    <location>
        <begin position="43"/>
        <end position="59"/>
    </location>
</feature>